<feature type="domain" description="Thioredoxin" evidence="3">
    <location>
        <begin position="12"/>
        <end position="138"/>
    </location>
</feature>
<dbReference type="PANTHER" id="PTHR46295">
    <property type="entry name" value="ENDOPLASMIC RETICULUM RESIDENT PROTEIN 44"/>
    <property type="match status" value="1"/>
</dbReference>
<dbReference type="AlphaFoldDB" id="J3JY49"/>
<dbReference type="HOGENOM" id="CLU_054449_1_0_1"/>
<dbReference type="Pfam" id="PF00085">
    <property type="entry name" value="Thioredoxin"/>
    <property type="match status" value="1"/>
</dbReference>
<accession>J3JY49</accession>
<dbReference type="PROSITE" id="PS51352">
    <property type="entry name" value="THIOREDOXIN_2"/>
    <property type="match status" value="1"/>
</dbReference>
<keyword evidence="2" id="KW-0732">Signal</keyword>
<dbReference type="InterPro" id="IPR036249">
    <property type="entry name" value="Thioredoxin-like_sf"/>
</dbReference>
<dbReference type="InterPro" id="IPR052643">
    <property type="entry name" value="ERP44"/>
</dbReference>
<dbReference type="Pfam" id="PF13848">
    <property type="entry name" value="Thioredoxin_6"/>
    <property type="match status" value="1"/>
</dbReference>
<evidence type="ECO:0000313" key="4">
    <source>
        <dbReference type="EMBL" id="AEE63134.1"/>
    </source>
</evidence>
<dbReference type="GO" id="GO:0006457">
    <property type="term" value="P:protein folding"/>
    <property type="evidence" value="ECO:0007669"/>
    <property type="project" value="TreeGrafter"/>
</dbReference>
<proteinExistence type="evidence at transcript level"/>
<dbReference type="GO" id="GO:0003756">
    <property type="term" value="F:protein disulfide isomerase activity"/>
    <property type="evidence" value="ECO:0007669"/>
    <property type="project" value="TreeGrafter"/>
</dbReference>
<feature type="signal peptide" evidence="2">
    <location>
        <begin position="1"/>
        <end position="27"/>
    </location>
</feature>
<dbReference type="EMBL" id="BT128173">
    <property type="protein sequence ID" value="AEE63134.1"/>
    <property type="molecule type" value="mRNA"/>
</dbReference>
<dbReference type="Gene3D" id="3.40.30.10">
    <property type="entry name" value="Glutaredoxin"/>
    <property type="match status" value="3"/>
</dbReference>
<feature type="chain" id="PRO_5003771528" description="Thioredoxin domain-containing protein" evidence="2">
    <location>
        <begin position="28"/>
        <end position="401"/>
    </location>
</feature>
<reference evidence="4" key="1">
    <citation type="journal article" date="2012" name="Insect Biochem. Mol. Biol.">
        <title>Transcriptome and full-length cDNA resources for the mountain pine beetle, Dendroctonus ponderosae Hopkins, a major insect pest of pine forests.</title>
        <authorList>
            <person name="Keeling C.I."/>
            <person name="Henderson H."/>
            <person name="Li M."/>
            <person name="Yuen M."/>
            <person name="Clark E.L."/>
            <person name="Fraser J.D."/>
            <person name="Huber D.P."/>
            <person name="Liao N.Y."/>
            <person name="Roderick Docking T."/>
            <person name="Birol I."/>
            <person name="Chan S.K."/>
            <person name="Taylor G.A."/>
            <person name="Palmquist D."/>
            <person name="Jones S.J."/>
            <person name="Bohlmann J."/>
        </authorList>
    </citation>
    <scope>NUCLEOTIDE SEQUENCE</scope>
    <source>
        <tissue evidence="4">Midgut and adhering fatbody of emerged adults of both sexes after feeding on lodgepole pine for up to 64 h</tissue>
    </source>
</reference>
<dbReference type="PANTHER" id="PTHR46295:SF1">
    <property type="entry name" value="ENDOPLASMIC RETICULUM RESIDENT PROTEIN 44"/>
    <property type="match status" value="1"/>
</dbReference>
<dbReference type="GO" id="GO:0005789">
    <property type="term" value="C:endoplasmic reticulum membrane"/>
    <property type="evidence" value="ECO:0007669"/>
    <property type="project" value="TreeGrafter"/>
</dbReference>
<name>J3JY49_DENPD</name>
<evidence type="ECO:0000256" key="2">
    <source>
        <dbReference type="SAM" id="SignalP"/>
    </source>
</evidence>
<sequence length="401" mass="46329">MVNLLKSKRHIFAVLSVLCMFYNPTDSGAVELTEVSFEQIMSGHELVMINFYADWCRFSNLLRPIYDDAADAIAKEFPDGKAILAKVDCDQQPALQSKFHITKYPTLKLMRNGKLIKKEFRGHRSVEAFTEFIKKQLEDPIKDFKNVSDIQLTELDQTSVIGYFDSRDQPEYQIYRRVVTTMQQHKCQFYAGFGESAQNNETGETPTIIARSYNDGQVVDEQTVNRSKLSDFDQLFGWMIALCSRLIREITFENAEELTEEGLPFLILFYKDGDRESIKKFTDVIQKELTSEQEKITFLTADGNKFAHPLHHLGKGEDDLPVIAIDSFKHMYLFPKFEDIQIEGKLKSFIMDLYSGKLHREFHYGPDSDKGKEEQPTKPPESTFKKLAPSKNRYTLLKDEL</sequence>
<evidence type="ECO:0000256" key="1">
    <source>
        <dbReference type="SAM" id="MobiDB-lite"/>
    </source>
</evidence>
<dbReference type="InterPro" id="IPR013766">
    <property type="entry name" value="Thioredoxin_domain"/>
</dbReference>
<dbReference type="SUPFAM" id="SSF52833">
    <property type="entry name" value="Thioredoxin-like"/>
    <property type="match status" value="3"/>
</dbReference>
<evidence type="ECO:0000259" key="3">
    <source>
        <dbReference type="PROSITE" id="PS51352"/>
    </source>
</evidence>
<dbReference type="GO" id="GO:0005793">
    <property type="term" value="C:endoplasmic reticulum-Golgi intermediate compartment"/>
    <property type="evidence" value="ECO:0007669"/>
    <property type="project" value="TreeGrafter"/>
</dbReference>
<feature type="region of interest" description="Disordered" evidence="1">
    <location>
        <begin position="364"/>
        <end position="386"/>
    </location>
</feature>
<protein>
    <recommendedName>
        <fullName evidence="3">Thioredoxin domain-containing protein</fullName>
    </recommendedName>
</protein>
<dbReference type="OrthoDB" id="294696at2759"/>
<feature type="compositionally biased region" description="Basic and acidic residues" evidence="1">
    <location>
        <begin position="364"/>
        <end position="376"/>
    </location>
</feature>
<organism evidence="4">
    <name type="scientific">Dendroctonus ponderosae</name>
    <name type="common">Mountain pine beetle</name>
    <dbReference type="NCBI Taxonomy" id="77166"/>
    <lineage>
        <taxon>Eukaryota</taxon>
        <taxon>Metazoa</taxon>
        <taxon>Ecdysozoa</taxon>
        <taxon>Arthropoda</taxon>
        <taxon>Hexapoda</taxon>
        <taxon>Insecta</taxon>
        <taxon>Pterygota</taxon>
        <taxon>Neoptera</taxon>
        <taxon>Endopterygota</taxon>
        <taxon>Coleoptera</taxon>
        <taxon>Polyphaga</taxon>
        <taxon>Cucujiformia</taxon>
        <taxon>Curculionidae</taxon>
        <taxon>Scolytinae</taxon>
        <taxon>Dendroctonus</taxon>
    </lineage>
</organism>